<keyword evidence="5" id="KW-0663">Pyridoxal phosphate</keyword>
<keyword evidence="9" id="KW-1185">Reference proteome</keyword>
<dbReference type="NCBIfam" id="TIGR01733">
    <property type="entry name" value="AA-adenyl-dom"/>
    <property type="match status" value="1"/>
</dbReference>
<comment type="caution">
    <text evidence="8">The sequence shown here is derived from an EMBL/GenBank/DDBJ whole genome shotgun (WGS) entry which is preliminary data.</text>
</comment>
<dbReference type="Gene3D" id="3.40.50.12780">
    <property type="entry name" value="N-terminal domain of ligase-like"/>
    <property type="match status" value="1"/>
</dbReference>
<dbReference type="InterPro" id="IPR009081">
    <property type="entry name" value="PP-bd_ACP"/>
</dbReference>
<evidence type="ECO:0000256" key="1">
    <source>
        <dbReference type="ARBA" id="ARBA00001933"/>
    </source>
</evidence>
<organism evidence="8 9">
    <name type="scientific">Ophiocordyceps polyrhachis-furcata BCC 54312</name>
    <dbReference type="NCBI Taxonomy" id="1330021"/>
    <lineage>
        <taxon>Eukaryota</taxon>
        <taxon>Fungi</taxon>
        <taxon>Dikarya</taxon>
        <taxon>Ascomycota</taxon>
        <taxon>Pezizomycotina</taxon>
        <taxon>Sordariomycetes</taxon>
        <taxon>Hypocreomycetidae</taxon>
        <taxon>Hypocreales</taxon>
        <taxon>Ophiocordycipitaceae</taxon>
        <taxon>Ophiocordyceps</taxon>
    </lineage>
</organism>
<protein>
    <recommendedName>
        <fullName evidence="7">Carrier domain-containing protein</fullName>
    </recommendedName>
</protein>
<evidence type="ECO:0000256" key="3">
    <source>
        <dbReference type="ARBA" id="ARBA00022553"/>
    </source>
</evidence>
<dbReference type="InterPro" id="IPR036736">
    <property type="entry name" value="ACP-like_sf"/>
</dbReference>
<accession>A0A367LG35</accession>
<dbReference type="SUPFAM" id="SSF53383">
    <property type="entry name" value="PLP-dependent transferases"/>
    <property type="match status" value="1"/>
</dbReference>
<dbReference type="InterPro" id="IPR000873">
    <property type="entry name" value="AMP-dep_synth/lig_dom"/>
</dbReference>
<dbReference type="PROSITE" id="PS50075">
    <property type="entry name" value="CARRIER"/>
    <property type="match status" value="1"/>
</dbReference>
<dbReference type="AlphaFoldDB" id="A0A367LG35"/>
<dbReference type="InterPro" id="IPR015421">
    <property type="entry name" value="PyrdxlP-dep_Trfase_major"/>
</dbReference>
<keyword evidence="4" id="KW-0436">Ligase</keyword>
<dbReference type="Gene3D" id="3.30.559.30">
    <property type="entry name" value="Nonribosomal peptide synthetase, condensation domain"/>
    <property type="match status" value="1"/>
</dbReference>
<evidence type="ECO:0000256" key="5">
    <source>
        <dbReference type="ARBA" id="ARBA00022898"/>
    </source>
</evidence>
<comment type="cofactor">
    <cofactor evidence="1">
        <name>pyridoxal 5'-phosphate</name>
        <dbReference type="ChEBI" id="CHEBI:597326"/>
    </cofactor>
</comment>
<dbReference type="InterPro" id="IPR042099">
    <property type="entry name" value="ANL_N_sf"/>
</dbReference>
<evidence type="ECO:0000259" key="7">
    <source>
        <dbReference type="PROSITE" id="PS50075"/>
    </source>
</evidence>
<dbReference type="OrthoDB" id="4895341at2759"/>
<gene>
    <name evidence="8" type="ORF">L249_0307</name>
</gene>
<evidence type="ECO:0000313" key="8">
    <source>
        <dbReference type="EMBL" id="RCI13380.1"/>
    </source>
</evidence>
<dbReference type="GO" id="GO:0005737">
    <property type="term" value="C:cytoplasm"/>
    <property type="evidence" value="ECO:0007669"/>
    <property type="project" value="TreeGrafter"/>
</dbReference>
<dbReference type="STRING" id="1330021.A0A367LG35"/>
<dbReference type="CDD" id="cd05918">
    <property type="entry name" value="A_NRPS_SidN3_like"/>
    <property type="match status" value="1"/>
</dbReference>
<dbReference type="Gene3D" id="3.90.1150.10">
    <property type="entry name" value="Aspartate Aminotransferase, domain 1"/>
    <property type="match status" value="1"/>
</dbReference>
<dbReference type="GO" id="GO:0031177">
    <property type="term" value="F:phosphopantetheine binding"/>
    <property type="evidence" value="ECO:0007669"/>
    <property type="project" value="TreeGrafter"/>
</dbReference>
<dbReference type="InterPro" id="IPR000277">
    <property type="entry name" value="Cys/Met-Metab_PyrdxlP-dep_enz"/>
</dbReference>
<dbReference type="GO" id="GO:0019346">
    <property type="term" value="P:transsulfuration"/>
    <property type="evidence" value="ECO:0007669"/>
    <property type="project" value="InterPro"/>
</dbReference>
<dbReference type="InterPro" id="IPR015422">
    <property type="entry name" value="PyrdxlP-dep_Trfase_small"/>
</dbReference>
<feature type="compositionally biased region" description="Polar residues" evidence="6">
    <location>
        <begin position="8"/>
        <end position="20"/>
    </location>
</feature>
<dbReference type="SUPFAM" id="SSF56801">
    <property type="entry name" value="Acetyl-CoA synthetase-like"/>
    <property type="match status" value="1"/>
</dbReference>
<keyword evidence="3" id="KW-0597">Phosphoprotein</keyword>
<evidence type="ECO:0000256" key="4">
    <source>
        <dbReference type="ARBA" id="ARBA00022598"/>
    </source>
</evidence>
<evidence type="ECO:0000256" key="6">
    <source>
        <dbReference type="SAM" id="MobiDB-lite"/>
    </source>
</evidence>
<dbReference type="Pfam" id="PF01053">
    <property type="entry name" value="Cys_Met_Meta_PP"/>
    <property type="match status" value="1"/>
</dbReference>
<dbReference type="GO" id="GO:0016874">
    <property type="term" value="F:ligase activity"/>
    <property type="evidence" value="ECO:0007669"/>
    <property type="project" value="UniProtKB-KW"/>
</dbReference>
<feature type="domain" description="Carrier" evidence="7">
    <location>
        <begin position="670"/>
        <end position="746"/>
    </location>
</feature>
<dbReference type="Pfam" id="PF00501">
    <property type="entry name" value="AMP-binding"/>
    <property type="match status" value="1"/>
</dbReference>
<dbReference type="InterPro" id="IPR020845">
    <property type="entry name" value="AMP-binding_CS"/>
</dbReference>
<dbReference type="EMBL" id="LKCN02000007">
    <property type="protein sequence ID" value="RCI13380.1"/>
    <property type="molecule type" value="Genomic_DNA"/>
</dbReference>
<dbReference type="Proteomes" id="UP000253664">
    <property type="component" value="Unassembled WGS sequence"/>
</dbReference>
<dbReference type="Gene3D" id="3.40.640.10">
    <property type="entry name" value="Type I PLP-dependent aspartate aminotransferase-like (Major domain)"/>
    <property type="match status" value="1"/>
</dbReference>
<dbReference type="PANTHER" id="PTHR45527:SF16">
    <property type="entry name" value="NONRIBOSOMAL PEPTIDE SYNTHASE ATNA-RELATED"/>
    <property type="match status" value="1"/>
</dbReference>
<dbReference type="SUPFAM" id="SSF47336">
    <property type="entry name" value="ACP-like"/>
    <property type="match status" value="1"/>
</dbReference>
<dbReference type="GO" id="GO:0030170">
    <property type="term" value="F:pyridoxal phosphate binding"/>
    <property type="evidence" value="ECO:0007669"/>
    <property type="project" value="InterPro"/>
</dbReference>
<feature type="region of interest" description="Disordered" evidence="6">
    <location>
        <begin position="1"/>
        <end position="20"/>
    </location>
</feature>
<dbReference type="GO" id="GO:0044550">
    <property type="term" value="P:secondary metabolite biosynthetic process"/>
    <property type="evidence" value="ECO:0007669"/>
    <property type="project" value="TreeGrafter"/>
</dbReference>
<dbReference type="SUPFAM" id="SSF52777">
    <property type="entry name" value="CoA-dependent acyltransferases"/>
    <property type="match status" value="1"/>
</dbReference>
<reference evidence="8 9" key="1">
    <citation type="journal article" date="2015" name="BMC Genomics">
        <title>Insights from the genome of Ophiocordyceps polyrhachis-furcata to pathogenicity and host specificity in insect fungi.</title>
        <authorList>
            <person name="Wichadakul D."/>
            <person name="Kobmoo N."/>
            <person name="Ingsriswang S."/>
            <person name="Tangphatsornruang S."/>
            <person name="Chantasingh D."/>
            <person name="Luangsa-ard J.J."/>
            <person name="Eurwilaichitr L."/>
        </authorList>
    </citation>
    <scope>NUCLEOTIDE SEQUENCE [LARGE SCALE GENOMIC DNA]</scope>
    <source>
        <strain evidence="8 9">BCC 54312</strain>
    </source>
</reference>
<proteinExistence type="predicted"/>
<evidence type="ECO:0000256" key="2">
    <source>
        <dbReference type="ARBA" id="ARBA00022450"/>
    </source>
</evidence>
<dbReference type="InterPro" id="IPR010071">
    <property type="entry name" value="AA_adenyl_dom"/>
</dbReference>
<dbReference type="InterPro" id="IPR015424">
    <property type="entry name" value="PyrdxlP-dep_Trfase"/>
</dbReference>
<dbReference type="PROSITE" id="PS00455">
    <property type="entry name" value="AMP_BINDING"/>
    <property type="match status" value="1"/>
</dbReference>
<dbReference type="Gene3D" id="1.10.1200.10">
    <property type="entry name" value="ACP-like"/>
    <property type="match status" value="1"/>
</dbReference>
<sequence length="1159" mass="125966">MPPHIADASSNEASEDNAYSQQTTTIPLDVSKAVALCGRHQVTVESLFQTVWAIVISCYAGVEHVSYAYSAAGRQGVCRMRISAQSWLLKTVADAEARHGLGDLVPWGLHVVGTTDDDDDHQELDQYDVLARVLFKGAAVTIRSNRSVFQAANVAHTFVKVLDECVEADLKATVRDLDIFSQHDLDQVLRWNASPTEAVDTCFSRLFDTVARDFAHKPAVCSGDGNLTYGQLDGLSSTLACRLVAWGVREETPVLVCFDKGSAAIVSMLAIFKAGGAFVAVEPSWPAGRIEAVVEATRASIVLAQPGHCRLFDRLVRRIVGLDSKALLLLDHDGGGGACVGRQQLSPSRAAYVVFTSGSTGTPKGIVVQHRALCTAVLSLAGPMRVDSTSRFLQFAAYSFDVSYGDIFVTLSQGGCVCVPSEQERVDDLAGAMVRMKVNTACLIPSLAARIFRPEDVPCLETLVLGGEALMRDSLDVWAGKVSSLVQVYGPAEATIWCTAKTYRRADEPVNNVGRGLAALLWIVDVDNHHRLCPIGCVGELLIQGPVLARGYVDDEQTRQSFIDRPSWAAGPDRRFYKTGDLARYNPDGTVSFMGRKDTQVKLHGRRIELGEIEHHLSTHGLLRQSMVTLPTAGIYSQRLVAVMDRVQVKNLVDGLSSEGSPEAKGGGDDVSDAVEARLRTIWRLVLDREDMAADQSFVSLGGDSLSAMELVAACAADGFAVTKEDVLGSSIRQMASLMDSFLRPRFPHTLAEAVAEFWSFTGDGISSRHADFLLGCFPLLSVEGSPVSGSSLPAQPPWLDSDAVVKHRLKSIIADLVTSSDQQEVRPEHVFLYPKGMCAIGTLARELVPLDTQASEVVIFGWPYGSTPKCVRASGYQRFTFLPKGTSDELDALESRLVSGHSIACLFCEMPSNPLCATPDLHRIRRLADRHRFAVICDETIGTFVNVHVLPYADAVVTSLTKIFSGGCNVMGGSVVLNPQAPFYEPLRAKLNKVHHQHLIFPLDADVLLHNSLDFRARVRKANSNALAMATFLTSRDSIANVNYPTMVPSRSLYERYRRPDGGYGSLISFVFREAETAVRFYDVVHLCKGPSFGANFTLVLPYSQIAHASELDWAESQGVAKHIIRISVGLEDESVLMGKLGLALKEAETPPIHTSST</sequence>
<dbReference type="Pfam" id="PF00550">
    <property type="entry name" value="PP-binding"/>
    <property type="match status" value="1"/>
</dbReference>
<dbReference type="PANTHER" id="PTHR45527">
    <property type="entry name" value="NONRIBOSOMAL PEPTIDE SYNTHETASE"/>
    <property type="match status" value="1"/>
</dbReference>
<name>A0A367LG35_9HYPO</name>
<evidence type="ECO:0000313" key="9">
    <source>
        <dbReference type="Proteomes" id="UP000253664"/>
    </source>
</evidence>
<dbReference type="GO" id="GO:0043041">
    <property type="term" value="P:amino acid activation for nonribosomal peptide biosynthetic process"/>
    <property type="evidence" value="ECO:0007669"/>
    <property type="project" value="TreeGrafter"/>
</dbReference>
<keyword evidence="2" id="KW-0596">Phosphopantetheine</keyword>